<keyword evidence="2" id="KW-0378">Hydrolase</keyword>
<dbReference type="InterPro" id="IPR036928">
    <property type="entry name" value="AS_sf"/>
</dbReference>
<name>A0ABV2QCG6_9BURK</name>
<dbReference type="Pfam" id="PF01425">
    <property type="entry name" value="Amidase"/>
    <property type="match status" value="1"/>
</dbReference>
<organism evidence="2 3">
    <name type="scientific">Ottowia thiooxydans</name>
    <dbReference type="NCBI Taxonomy" id="219182"/>
    <lineage>
        <taxon>Bacteria</taxon>
        <taxon>Pseudomonadati</taxon>
        <taxon>Pseudomonadota</taxon>
        <taxon>Betaproteobacteria</taxon>
        <taxon>Burkholderiales</taxon>
        <taxon>Comamonadaceae</taxon>
        <taxon>Ottowia</taxon>
    </lineage>
</organism>
<dbReference type="Gene3D" id="3.90.1300.10">
    <property type="entry name" value="Amidase signature (AS) domain"/>
    <property type="match status" value="1"/>
</dbReference>
<dbReference type="SUPFAM" id="SSF75304">
    <property type="entry name" value="Amidase signature (AS) enzymes"/>
    <property type="match status" value="1"/>
</dbReference>
<evidence type="ECO:0000259" key="1">
    <source>
        <dbReference type="Pfam" id="PF01425"/>
    </source>
</evidence>
<dbReference type="PANTHER" id="PTHR11895:SF151">
    <property type="entry name" value="GLUTAMYL-TRNA(GLN) AMIDOTRANSFERASE SUBUNIT A"/>
    <property type="match status" value="1"/>
</dbReference>
<gene>
    <name evidence="2" type="ORF">ABIE13_003847</name>
</gene>
<dbReference type="RefSeq" id="WP_354446207.1">
    <property type="nucleotide sequence ID" value="NZ_JBEPSH010000007.1"/>
</dbReference>
<proteinExistence type="predicted"/>
<comment type="caution">
    <text evidence="2">The sequence shown here is derived from an EMBL/GenBank/DDBJ whole genome shotgun (WGS) entry which is preliminary data.</text>
</comment>
<dbReference type="GO" id="GO:0016787">
    <property type="term" value="F:hydrolase activity"/>
    <property type="evidence" value="ECO:0007669"/>
    <property type="project" value="UniProtKB-KW"/>
</dbReference>
<protein>
    <submittedName>
        <fullName evidence="2">Asp-tRNA(Asn)/Glu-tRNA(Gln) amidotransferase A subunit family amidase</fullName>
        <ecNumber evidence="2">3.5.1.-</ecNumber>
    </submittedName>
</protein>
<dbReference type="EMBL" id="JBEPSH010000007">
    <property type="protein sequence ID" value="MET4578731.1"/>
    <property type="molecule type" value="Genomic_DNA"/>
</dbReference>
<keyword evidence="3" id="KW-1185">Reference proteome</keyword>
<dbReference type="EC" id="3.5.1.-" evidence="2"/>
<sequence>MTSRHVPSVDAGVESAKSSTAGYHSMSATQAIAAMRDGKMSSQEYVSALLARARALHQLNAFISLDDNKVLQAAINADKARSAGALGGALAGLPIAIKDSVNTSEYFTSNGTQALKSFQPAVDAPLASKLFNEGAICFGKTNMTELSFGWTSHNGAFGAVHNPHDPAKIPGGSSGGSAAAVAAGMVPIAVAADTLGSLRIPAAMCGIYGFRPTHGRYPGDGIFSLTDGKFDQAGALTRSVADLALFDSVQTGSAPATALTSLSGIRLGIAPYYHSDLDPEIQNATEEAYRKLQEAGAVLVKVDLPSDMQSAFDVAATIMMYEALPSVSSFLRQQQTGVSFEQLLSQVAPDMQDFLKHTALPPNRPPEEIFLAMVAQRVKVREATTRYFQDHGLDAMVYPPISALPAPIGENSDAIICGKKVSFFQAYGRNTALGPVANLASLVVPITLSKEGLPIALEFSALPHQDPQLLALGFALERTIGAISAPLLASK</sequence>
<evidence type="ECO:0000313" key="2">
    <source>
        <dbReference type="EMBL" id="MET4578731.1"/>
    </source>
</evidence>
<accession>A0ABV2QCG6</accession>
<dbReference type="PANTHER" id="PTHR11895">
    <property type="entry name" value="TRANSAMIDASE"/>
    <property type="match status" value="1"/>
</dbReference>
<feature type="domain" description="Amidase" evidence="1">
    <location>
        <begin position="44"/>
        <end position="470"/>
    </location>
</feature>
<evidence type="ECO:0000313" key="3">
    <source>
        <dbReference type="Proteomes" id="UP001549320"/>
    </source>
</evidence>
<dbReference type="InterPro" id="IPR023631">
    <property type="entry name" value="Amidase_dom"/>
</dbReference>
<reference evidence="2 3" key="1">
    <citation type="submission" date="2024-06" db="EMBL/GenBank/DDBJ databases">
        <title>Sorghum-associated microbial communities from plants grown in Nebraska, USA.</title>
        <authorList>
            <person name="Schachtman D."/>
        </authorList>
    </citation>
    <scope>NUCLEOTIDE SEQUENCE [LARGE SCALE GENOMIC DNA]</scope>
    <source>
        <strain evidence="2 3">2709</strain>
    </source>
</reference>
<dbReference type="Proteomes" id="UP001549320">
    <property type="component" value="Unassembled WGS sequence"/>
</dbReference>
<dbReference type="InterPro" id="IPR000120">
    <property type="entry name" value="Amidase"/>
</dbReference>